<dbReference type="Pfam" id="PF00535">
    <property type="entry name" value="Glycos_transf_2"/>
    <property type="match status" value="1"/>
</dbReference>
<dbReference type="EMBL" id="JBHTHZ010000005">
    <property type="protein sequence ID" value="MFD0793882.1"/>
    <property type="molecule type" value="Genomic_DNA"/>
</dbReference>
<evidence type="ECO:0000256" key="2">
    <source>
        <dbReference type="ARBA" id="ARBA00022676"/>
    </source>
</evidence>
<evidence type="ECO:0000256" key="3">
    <source>
        <dbReference type="ARBA" id="ARBA00022679"/>
    </source>
</evidence>
<dbReference type="PANTHER" id="PTHR43179:SF12">
    <property type="entry name" value="GALACTOFURANOSYLTRANSFERASE GLFT2"/>
    <property type="match status" value="1"/>
</dbReference>
<accession>A0ABW3AS80</accession>
<dbReference type="CDD" id="cd04186">
    <property type="entry name" value="GT_2_like_c"/>
    <property type="match status" value="1"/>
</dbReference>
<keyword evidence="3 5" id="KW-0808">Transferase</keyword>
<dbReference type="GO" id="GO:0016757">
    <property type="term" value="F:glycosyltransferase activity"/>
    <property type="evidence" value="ECO:0007669"/>
    <property type="project" value="UniProtKB-KW"/>
</dbReference>
<evidence type="ECO:0000259" key="4">
    <source>
        <dbReference type="Pfam" id="PF00535"/>
    </source>
</evidence>
<dbReference type="Gene3D" id="3.90.550.10">
    <property type="entry name" value="Spore Coat Polysaccharide Biosynthesis Protein SpsA, Chain A"/>
    <property type="match status" value="1"/>
</dbReference>
<comment type="similarity">
    <text evidence="1">Belongs to the glycosyltransferase 2 family.</text>
</comment>
<comment type="caution">
    <text evidence="5">The sequence shown here is derived from an EMBL/GenBank/DDBJ whole genome shotgun (WGS) entry which is preliminary data.</text>
</comment>
<protein>
    <submittedName>
        <fullName evidence="5">Glycosyltransferase family 2 protein</fullName>
        <ecNumber evidence="5">2.4.-.-</ecNumber>
    </submittedName>
</protein>
<dbReference type="InterPro" id="IPR029044">
    <property type="entry name" value="Nucleotide-diphossugar_trans"/>
</dbReference>
<dbReference type="EC" id="2.4.-.-" evidence="5"/>
<evidence type="ECO:0000313" key="6">
    <source>
        <dbReference type="Proteomes" id="UP001597010"/>
    </source>
</evidence>
<organism evidence="5 6">
    <name type="scientific">Mucilaginibacter litoreus</name>
    <dbReference type="NCBI Taxonomy" id="1048221"/>
    <lineage>
        <taxon>Bacteria</taxon>
        <taxon>Pseudomonadati</taxon>
        <taxon>Bacteroidota</taxon>
        <taxon>Sphingobacteriia</taxon>
        <taxon>Sphingobacteriales</taxon>
        <taxon>Sphingobacteriaceae</taxon>
        <taxon>Mucilaginibacter</taxon>
    </lineage>
</organism>
<reference evidence="6" key="1">
    <citation type="journal article" date="2019" name="Int. J. Syst. Evol. Microbiol.">
        <title>The Global Catalogue of Microorganisms (GCM) 10K type strain sequencing project: providing services to taxonomists for standard genome sequencing and annotation.</title>
        <authorList>
            <consortium name="The Broad Institute Genomics Platform"/>
            <consortium name="The Broad Institute Genome Sequencing Center for Infectious Disease"/>
            <person name="Wu L."/>
            <person name="Ma J."/>
        </authorList>
    </citation>
    <scope>NUCLEOTIDE SEQUENCE [LARGE SCALE GENOMIC DNA]</scope>
    <source>
        <strain evidence="6">CCUG 61484</strain>
    </source>
</reference>
<dbReference type="Proteomes" id="UP001597010">
    <property type="component" value="Unassembled WGS sequence"/>
</dbReference>
<keyword evidence="2 5" id="KW-0328">Glycosyltransferase</keyword>
<proteinExistence type="inferred from homology"/>
<name>A0ABW3AS80_9SPHI</name>
<dbReference type="SUPFAM" id="SSF53448">
    <property type="entry name" value="Nucleotide-diphospho-sugar transferases"/>
    <property type="match status" value="1"/>
</dbReference>
<dbReference type="PANTHER" id="PTHR43179">
    <property type="entry name" value="RHAMNOSYLTRANSFERASE WBBL"/>
    <property type="match status" value="1"/>
</dbReference>
<feature type="domain" description="Glycosyltransferase 2-like" evidence="4">
    <location>
        <begin position="9"/>
        <end position="132"/>
    </location>
</feature>
<dbReference type="InterPro" id="IPR001173">
    <property type="entry name" value="Glyco_trans_2-like"/>
</dbReference>
<keyword evidence="6" id="KW-1185">Reference proteome</keyword>
<gene>
    <name evidence="5" type="ORF">ACFQZX_09645</name>
</gene>
<evidence type="ECO:0000256" key="1">
    <source>
        <dbReference type="ARBA" id="ARBA00006739"/>
    </source>
</evidence>
<evidence type="ECO:0000313" key="5">
    <source>
        <dbReference type="EMBL" id="MFD0793882.1"/>
    </source>
</evidence>
<sequence length="345" mass="39789">MTNPPKVAVVILNWNGVKYLRDFLPYVLASTWPNMQVVVGDNGSSDGSVEFLKTTYPNIRVIETGANYGFTGGYNLVLNQIEADYYVLLNSDVEVQPGWIEPVIALMEGDALIAAAAPKIRSYYQKEYFEHAGAAGGFIDKFGYPFCRGRMFYEIEEDKGQYDKSCEVFWATGAALFVKRKCWQEAGGFDDNFFAHMEEIDLCWRLKNLGYKVMYCAESTVYHVGGGTLNAENPLKTYLNFRNNLLMLKNNLPLWRGLWVISLRFWMDLVAIFRFLAEGKRKDAWAVSRAHQNYVRRLFSKTKTGTQGKLKKKWQLTGMYNRSIVWDFFVKKKRYYTDLDVKAMK</sequence>